<dbReference type="FunFam" id="3.40.50.1820:FF:000173">
    <property type="entry name" value="Alpha/beta hydrolase"/>
    <property type="match status" value="1"/>
</dbReference>
<dbReference type="EMBL" id="AAMD01000080">
    <property type="protein sequence ID" value="EAU65482.1"/>
    <property type="molecule type" value="Genomic_DNA"/>
</dbReference>
<evidence type="ECO:0000313" key="5">
    <source>
        <dbReference type="Proteomes" id="UP000032702"/>
    </source>
</evidence>
<dbReference type="Gene3D" id="3.40.50.1820">
    <property type="entry name" value="alpha/beta hydrolase"/>
    <property type="match status" value="1"/>
</dbReference>
<dbReference type="Proteomes" id="UP000032702">
    <property type="component" value="Unassembled WGS sequence"/>
</dbReference>
<dbReference type="InterPro" id="IPR029058">
    <property type="entry name" value="AB_hydrolase_fold"/>
</dbReference>
<dbReference type="Pfam" id="PF00561">
    <property type="entry name" value="Abhydrolase_1"/>
    <property type="match status" value="1"/>
</dbReference>
<gene>
    <name evidence="4" type="ORF">STIAU_1207</name>
</gene>
<dbReference type="InterPro" id="IPR000073">
    <property type="entry name" value="AB_hydrolase_1"/>
</dbReference>
<dbReference type="PRINTS" id="PR00412">
    <property type="entry name" value="EPOXHYDRLASE"/>
</dbReference>
<feature type="compositionally biased region" description="Polar residues" evidence="2">
    <location>
        <begin position="7"/>
        <end position="19"/>
    </location>
</feature>
<dbReference type="AlphaFoldDB" id="Q08YD4"/>
<keyword evidence="1 4" id="KW-0378">Hydrolase</keyword>
<dbReference type="InterPro" id="IPR000639">
    <property type="entry name" value="Epox_hydrolase-like"/>
</dbReference>
<organism evidence="4 5">
    <name type="scientific">Stigmatella aurantiaca (strain DW4/3-1)</name>
    <dbReference type="NCBI Taxonomy" id="378806"/>
    <lineage>
        <taxon>Bacteria</taxon>
        <taxon>Pseudomonadati</taxon>
        <taxon>Myxococcota</taxon>
        <taxon>Myxococcia</taxon>
        <taxon>Myxococcales</taxon>
        <taxon>Cystobacterineae</taxon>
        <taxon>Archangiaceae</taxon>
        <taxon>Stigmatella</taxon>
    </lineage>
</organism>
<feature type="domain" description="AB hydrolase-1" evidence="3">
    <location>
        <begin position="55"/>
        <end position="297"/>
    </location>
</feature>
<feature type="region of interest" description="Disordered" evidence="2">
    <location>
        <begin position="1"/>
        <end position="21"/>
    </location>
</feature>
<evidence type="ECO:0000256" key="1">
    <source>
        <dbReference type="ARBA" id="ARBA00022801"/>
    </source>
</evidence>
<name>Q08YD4_STIAD</name>
<dbReference type="PRINTS" id="PR00111">
    <property type="entry name" value="ABHYDROLASE"/>
</dbReference>
<dbReference type="GO" id="GO:0004301">
    <property type="term" value="F:epoxide hydrolase activity"/>
    <property type="evidence" value="ECO:0007669"/>
    <property type="project" value="TreeGrafter"/>
</dbReference>
<evidence type="ECO:0000256" key="2">
    <source>
        <dbReference type="SAM" id="MobiDB-lite"/>
    </source>
</evidence>
<proteinExistence type="predicted"/>
<dbReference type="PANTHER" id="PTHR42977:SF3">
    <property type="entry name" value="AB HYDROLASE-1 DOMAIN-CONTAINING PROTEIN"/>
    <property type="match status" value="1"/>
</dbReference>
<sequence length="317" mass="35478">MGRVRTFSRNQPMPSSQLSHRAALPAPSIPTIRYRTAKIDGVELFYREAGAAEAPAVVLLHGFPTSSHMFRNLIPALADRYRVIAPDYPGFGQSAMPDRKQFTYSFARFAELIDGLLSQLGANRYALYVMDYGAPVGFRLALKHPERISALVIQNGNAYEEGLTAFWDPLKAYWADGSSRHRDALRAMLTLSTTRFQYTDGVRDVSRISPDTWVHDQVLLDRPGNAEIQLDLFYDYRTNVALYPAIQAYFREHQPPALIAWGQNDQIFPASGAHAYLKDLPGAEFHLLDTGHFALEDQGDEIAGLMLDFLGRKVPGS</sequence>
<dbReference type="SUPFAM" id="SSF53474">
    <property type="entry name" value="alpha/beta-Hydrolases"/>
    <property type="match status" value="1"/>
</dbReference>
<accession>Q08YD4</accession>
<dbReference type="InterPro" id="IPR051340">
    <property type="entry name" value="Haloalkane_dehalogenase"/>
</dbReference>
<protein>
    <submittedName>
        <fullName evidence="4">Hydrolase, alpha/beta hydrolase fold family</fullName>
    </submittedName>
</protein>
<dbReference type="PANTHER" id="PTHR42977">
    <property type="entry name" value="HYDROLASE-RELATED"/>
    <property type="match status" value="1"/>
</dbReference>
<comment type="caution">
    <text evidence="4">The sequence shown here is derived from an EMBL/GenBank/DDBJ whole genome shotgun (WGS) entry which is preliminary data.</text>
</comment>
<dbReference type="PATRIC" id="fig|378806.16.peg.4548"/>
<evidence type="ECO:0000259" key="3">
    <source>
        <dbReference type="Pfam" id="PF00561"/>
    </source>
</evidence>
<reference evidence="4 5" key="1">
    <citation type="submission" date="2006-04" db="EMBL/GenBank/DDBJ databases">
        <authorList>
            <person name="Nierman W.C."/>
        </authorList>
    </citation>
    <scope>NUCLEOTIDE SEQUENCE [LARGE SCALE GENOMIC DNA]</scope>
    <source>
        <strain evidence="4 5">DW4/3-1</strain>
    </source>
</reference>
<evidence type="ECO:0000313" key="4">
    <source>
        <dbReference type="EMBL" id="EAU65482.1"/>
    </source>
</evidence>